<feature type="transmembrane region" description="Helical" evidence="12">
    <location>
        <begin position="105"/>
        <end position="123"/>
    </location>
</feature>
<evidence type="ECO:0000256" key="6">
    <source>
        <dbReference type="ARBA" id="ARBA00023136"/>
    </source>
</evidence>
<evidence type="ECO:0000256" key="2">
    <source>
        <dbReference type="ARBA" id="ARBA00022679"/>
    </source>
</evidence>
<evidence type="ECO:0000256" key="1">
    <source>
        <dbReference type="ARBA" id="ARBA00004141"/>
    </source>
</evidence>
<proteinExistence type="inferred from homology"/>
<dbReference type="GO" id="GO:0005783">
    <property type="term" value="C:endoplasmic reticulum"/>
    <property type="evidence" value="ECO:0007669"/>
    <property type="project" value="TreeGrafter"/>
</dbReference>
<dbReference type="Pfam" id="PF03062">
    <property type="entry name" value="MBOAT"/>
    <property type="match status" value="1"/>
</dbReference>
<feature type="transmembrane region" description="Helical" evidence="12">
    <location>
        <begin position="301"/>
        <end position="318"/>
    </location>
</feature>
<dbReference type="InterPro" id="IPR004299">
    <property type="entry name" value="MBOAT_fam"/>
</dbReference>
<dbReference type="GO" id="GO:0016055">
    <property type="term" value="P:Wnt signaling pathway"/>
    <property type="evidence" value="ECO:0007669"/>
    <property type="project" value="UniProtKB-KW"/>
</dbReference>
<gene>
    <name evidence="13" type="ORF">M5D96_014224</name>
</gene>
<dbReference type="PANTHER" id="PTHR13906:SF12">
    <property type="entry name" value="PROTEIN-SERINE O-PALMITOLEOYLTRANSFERASE PORCUPINE"/>
    <property type="match status" value="1"/>
</dbReference>
<evidence type="ECO:0000313" key="13">
    <source>
        <dbReference type="EMBL" id="KAI8033022.1"/>
    </source>
</evidence>
<comment type="caution">
    <text evidence="13">The sequence shown here is derived from an EMBL/GenBank/DDBJ whole genome shotgun (WGS) entry which is preliminary data.</text>
</comment>
<dbReference type="EMBL" id="JAMKOV010000278">
    <property type="protein sequence ID" value="KAI8033022.1"/>
    <property type="molecule type" value="Genomic_DNA"/>
</dbReference>
<dbReference type="GO" id="GO:0030258">
    <property type="term" value="P:lipid modification"/>
    <property type="evidence" value="ECO:0007669"/>
    <property type="project" value="TreeGrafter"/>
</dbReference>
<keyword evidence="4 12" id="KW-0812">Transmembrane</keyword>
<evidence type="ECO:0000256" key="11">
    <source>
        <dbReference type="ARBA" id="ARBA00047978"/>
    </source>
</evidence>
<dbReference type="InterPro" id="IPR049941">
    <property type="entry name" value="LPLAT_7/PORCN-like"/>
</dbReference>
<keyword evidence="5 12" id="KW-1133">Transmembrane helix</keyword>
<accession>A0A9Q0BI10</accession>
<feature type="transmembrane region" description="Helical" evidence="12">
    <location>
        <begin position="78"/>
        <end position="98"/>
    </location>
</feature>
<dbReference type="GO" id="GO:0017147">
    <property type="term" value="F:Wnt-protein binding"/>
    <property type="evidence" value="ECO:0007669"/>
    <property type="project" value="TreeGrafter"/>
</dbReference>
<dbReference type="GO" id="GO:0016020">
    <property type="term" value="C:membrane"/>
    <property type="evidence" value="ECO:0007669"/>
    <property type="project" value="UniProtKB-SubCell"/>
</dbReference>
<keyword evidence="2" id="KW-0808">Transferase</keyword>
<evidence type="ECO:0000256" key="3">
    <source>
        <dbReference type="ARBA" id="ARBA00022687"/>
    </source>
</evidence>
<evidence type="ECO:0000256" key="4">
    <source>
        <dbReference type="ARBA" id="ARBA00022692"/>
    </source>
</evidence>
<keyword evidence="14" id="KW-1185">Reference proteome</keyword>
<feature type="transmembrane region" description="Helical" evidence="12">
    <location>
        <begin position="260"/>
        <end position="281"/>
    </location>
</feature>
<protein>
    <recommendedName>
        <fullName evidence="10">Protein-serine O-palmitoleoyltransferase porcupine</fullName>
        <ecNumber evidence="9">2.3.1.250</ecNumber>
    </recommendedName>
</protein>
<feature type="transmembrane region" description="Helical" evidence="12">
    <location>
        <begin position="225"/>
        <end position="248"/>
    </location>
</feature>
<feature type="transmembrane region" description="Helical" evidence="12">
    <location>
        <begin position="510"/>
        <end position="528"/>
    </location>
</feature>
<dbReference type="GO" id="GO:1990698">
    <property type="term" value="F:palmitoleoyltransferase activity"/>
    <property type="evidence" value="ECO:0007669"/>
    <property type="project" value="UniProtKB-EC"/>
</dbReference>
<keyword evidence="6 12" id="KW-0472">Membrane</keyword>
<organism evidence="13 14">
    <name type="scientific">Drosophila gunungcola</name>
    <name type="common">fruit fly</name>
    <dbReference type="NCBI Taxonomy" id="103775"/>
    <lineage>
        <taxon>Eukaryota</taxon>
        <taxon>Metazoa</taxon>
        <taxon>Ecdysozoa</taxon>
        <taxon>Arthropoda</taxon>
        <taxon>Hexapoda</taxon>
        <taxon>Insecta</taxon>
        <taxon>Pterygota</taxon>
        <taxon>Neoptera</taxon>
        <taxon>Endopterygota</taxon>
        <taxon>Diptera</taxon>
        <taxon>Brachycera</taxon>
        <taxon>Muscomorpha</taxon>
        <taxon>Ephydroidea</taxon>
        <taxon>Drosophilidae</taxon>
        <taxon>Drosophila</taxon>
        <taxon>Sophophora</taxon>
    </lineage>
</organism>
<comment type="subcellular location">
    <subcellularLocation>
        <location evidence="1">Membrane</location>
        <topology evidence="1">Multi-pass membrane protein</topology>
    </subcellularLocation>
</comment>
<sequence>MDYQYFEEESDYIDLDEEEELDEEAVGLDYTYGKAAEVDVEEEDYYVGGEEEELLDGYGVLGLLETLKNCVEPSLLQVLQYVAPMLLLCLLCRLLCLLYSQRRRLTSLAPLHLLHCACGLVLLHCSLGHRLLLLLLLAAVGYLLLQLLRLGRRGARLLAILTVGSQFLYELLIWRRRSDWPQLRGIQMVVNMKLISLGFDLTASSAGGGPQLQARIPGPLAYLGYIYSPATCALGPWVSFACYMDCLVPRNGWLVSLRRLVPNALLCILAVIVSNCVAPALSDFFGDSSHFLVMYWDALSVRSSHYFVGIMAQALLVASDQRLDGIGASSKESDLLGPLVAQPWRIEWPRSISSLVRSWNIPMHEWLKRYIYAPSKLDASSSSRGRILLAVFCTYLVSSLLHGMDLRIYLVLISLAVFAEGESLLRRHLATALDACISANHCPGRQRCRYGHCPSKRGWNSISSWLVGMANLAFTALAIFHLAYLGVVLVGDALEFGEEADNFLWHWQQAGYLSHYIGVATFVLYLFLS</sequence>
<keyword evidence="3" id="KW-0879">Wnt signaling pathway</keyword>
<evidence type="ECO:0000256" key="7">
    <source>
        <dbReference type="ARBA" id="ARBA00023315"/>
    </source>
</evidence>
<dbReference type="EC" id="2.3.1.250" evidence="9"/>
<name>A0A9Q0BI10_9MUSC</name>
<reference evidence="13" key="1">
    <citation type="journal article" date="2023" name="Genome Biol. Evol.">
        <title>Long-read-based Genome Assembly of Drosophila gunungcola Reveals Fewer Chemosensory Genes in Flower-breeding Species.</title>
        <authorList>
            <person name="Negi A."/>
            <person name="Liao B.Y."/>
            <person name="Yeh S.D."/>
        </authorList>
    </citation>
    <scope>NUCLEOTIDE SEQUENCE</scope>
    <source>
        <strain evidence="13">Sukarami</strain>
    </source>
</reference>
<dbReference type="OrthoDB" id="5968863at2759"/>
<dbReference type="Proteomes" id="UP001059596">
    <property type="component" value="Unassembled WGS sequence"/>
</dbReference>
<keyword evidence="7" id="KW-0012">Acyltransferase</keyword>
<evidence type="ECO:0000256" key="12">
    <source>
        <dbReference type="SAM" id="Phobius"/>
    </source>
</evidence>
<dbReference type="GO" id="GO:0061355">
    <property type="term" value="P:Wnt protein secretion"/>
    <property type="evidence" value="ECO:0007669"/>
    <property type="project" value="TreeGrafter"/>
</dbReference>
<evidence type="ECO:0000256" key="10">
    <source>
        <dbReference type="ARBA" id="ARBA00040371"/>
    </source>
</evidence>
<feature type="transmembrane region" description="Helical" evidence="12">
    <location>
        <begin position="129"/>
        <end position="145"/>
    </location>
</feature>
<evidence type="ECO:0000313" key="14">
    <source>
        <dbReference type="Proteomes" id="UP001059596"/>
    </source>
</evidence>
<evidence type="ECO:0000256" key="8">
    <source>
        <dbReference type="ARBA" id="ARBA00038269"/>
    </source>
</evidence>
<evidence type="ECO:0000256" key="5">
    <source>
        <dbReference type="ARBA" id="ARBA00022989"/>
    </source>
</evidence>
<feature type="transmembrane region" description="Helical" evidence="12">
    <location>
        <begin position="465"/>
        <end position="490"/>
    </location>
</feature>
<evidence type="ECO:0000256" key="9">
    <source>
        <dbReference type="ARBA" id="ARBA00038867"/>
    </source>
</evidence>
<comment type="catalytic activity">
    <reaction evidence="11">
        <text>[Wnt protein]-L-serine + (9Z)-hexadecenoyl-CoA = [Wnt protein]-O-(9Z)-hexadecenoyl-L-serine + CoA</text>
        <dbReference type="Rhea" id="RHEA:45336"/>
        <dbReference type="Rhea" id="RHEA-COMP:11170"/>
        <dbReference type="Rhea" id="RHEA-COMP:11171"/>
        <dbReference type="ChEBI" id="CHEBI:29999"/>
        <dbReference type="ChEBI" id="CHEBI:57287"/>
        <dbReference type="ChEBI" id="CHEBI:61540"/>
        <dbReference type="ChEBI" id="CHEBI:85189"/>
        <dbReference type="EC" id="2.3.1.250"/>
    </reaction>
</comment>
<feature type="transmembrane region" description="Helical" evidence="12">
    <location>
        <begin position="157"/>
        <end position="174"/>
    </location>
</feature>
<dbReference type="AlphaFoldDB" id="A0A9Q0BI10"/>
<comment type="similarity">
    <text evidence="8">Belongs to the membrane-bound acyltransferase family. Porcupine subfamily.</text>
</comment>
<dbReference type="PANTHER" id="PTHR13906">
    <property type="entry name" value="PORCUPINE"/>
    <property type="match status" value="1"/>
</dbReference>